<dbReference type="AlphaFoldDB" id="A0A0F9NYH7"/>
<sequence length="98" mass="10638">MRQVKHTDDRGRIQVVLIPDDAPDSHATLGIPVGPPSLKTLGLPEDIETRLHNQLVARNLLTAADVKARRSDVFGALQKALAVDTDRVVTCYNEGANT</sequence>
<accession>A0A0F9NYH7</accession>
<name>A0A0F9NYH7_9ZZZZ</name>
<proteinExistence type="predicted"/>
<comment type="caution">
    <text evidence="1">The sequence shown here is derived from an EMBL/GenBank/DDBJ whole genome shotgun (WGS) entry which is preliminary data.</text>
</comment>
<reference evidence="1" key="1">
    <citation type="journal article" date="2015" name="Nature">
        <title>Complex archaea that bridge the gap between prokaryotes and eukaryotes.</title>
        <authorList>
            <person name="Spang A."/>
            <person name="Saw J.H."/>
            <person name="Jorgensen S.L."/>
            <person name="Zaremba-Niedzwiedzka K."/>
            <person name="Martijn J."/>
            <person name="Lind A.E."/>
            <person name="van Eijk R."/>
            <person name="Schleper C."/>
            <person name="Guy L."/>
            <person name="Ettema T.J."/>
        </authorList>
    </citation>
    <scope>NUCLEOTIDE SEQUENCE</scope>
</reference>
<evidence type="ECO:0000313" key="1">
    <source>
        <dbReference type="EMBL" id="KKM93885.1"/>
    </source>
</evidence>
<protein>
    <submittedName>
        <fullName evidence="1">Uncharacterized protein</fullName>
    </submittedName>
</protein>
<organism evidence="1">
    <name type="scientific">marine sediment metagenome</name>
    <dbReference type="NCBI Taxonomy" id="412755"/>
    <lineage>
        <taxon>unclassified sequences</taxon>
        <taxon>metagenomes</taxon>
        <taxon>ecological metagenomes</taxon>
    </lineage>
</organism>
<gene>
    <name evidence="1" type="ORF">LCGC14_1203860</name>
</gene>
<dbReference type="EMBL" id="LAZR01006212">
    <property type="protein sequence ID" value="KKM93885.1"/>
    <property type="molecule type" value="Genomic_DNA"/>
</dbReference>